<proteinExistence type="predicted"/>
<feature type="coiled-coil region" evidence="1">
    <location>
        <begin position="215"/>
        <end position="242"/>
    </location>
</feature>
<organism evidence="5">
    <name type="scientific">Thelazia callipaeda</name>
    <name type="common">Oriental eyeworm</name>
    <name type="synonym">Parasitic nematode</name>
    <dbReference type="NCBI Taxonomy" id="103827"/>
    <lineage>
        <taxon>Eukaryota</taxon>
        <taxon>Metazoa</taxon>
        <taxon>Ecdysozoa</taxon>
        <taxon>Nematoda</taxon>
        <taxon>Chromadorea</taxon>
        <taxon>Rhabditida</taxon>
        <taxon>Spirurina</taxon>
        <taxon>Spiruromorpha</taxon>
        <taxon>Thelazioidea</taxon>
        <taxon>Thelaziidae</taxon>
        <taxon>Thelazia</taxon>
    </lineage>
</organism>
<dbReference type="SUPFAM" id="SSF57959">
    <property type="entry name" value="Leucine zipper domain"/>
    <property type="match status" value="1"/>
</dbReference>
<keyword evidence="1" id="KW-0175">Coiled coil</keyword>
<dbReference type="InterPro" id="IPR004827">
    <property type="entry name" value="bZIP"/>
</dbReference>
<evidence type="ECO:0000313" key="4">
    <source>
        <dbReference type="Proteomes" id="UP000276776"/>
    </source>
</evidence>
<name>A0A0N5D8Y5_THECL</name>
<keyword evidence="4" id="KW-1185">Reference proteome</keyword>
<dbReference type="PROSITE" id="PS50217">
    <property type="entry name" value="BZIP"/>
    <property type="match status" value="1"/>
</dbReference>
<dbReference type="Proteomes" id="UP000276776">
    <property type="component" value="Unassembled WGS sequence"/>
</dbReference>
<evidence type="ECO:0000313" key="5">
    <source>
        <dbReference type="WBParaSite" id="TCLT_0000958201-mRNA-1"/>
    </source>
</evidence>
<feature type="domain" description="BZIP" evidence="2">
    <location>
        <begin position="194"/>
        <end position="242"/>
    </location>
</feature>
<dbReference type="InterPro" id="IPR046347">
    <property type="entry name" value="bZIP_sf"/>
</dbReference>
<dbReference type="WBParaSite" id="TCLT_0000958201-mRNA-1">
    <property type="protein sequence ID" value="TCLT_0000958201-mRNA-1"/>
    <property type="gene ID" value="TCLT_0000958201"/>
</dbReference>
<sequence>MSCQMEEMDENFSMAPLWSIPSPGIDCVLPNYVGYDHTNGAESTFWCVDVNDKISPSQVLGKNQEYRSEWPLLTNSADEEGKVVSYSGVGNDNFKNTDYSSNDVFWLYEFMDVYGINDLSSDDKFNVNNIDVPNFAPHLKESYSACRQTLVVEINKNEASNTMLQSCTSNISSGRYQKTNTVSSHDGKCCSVCERKRELNRCAAVKYRGKRREKARQRKEELHELELLNVKLKTELSWLQKEEACFDRLYWPGIEVEAQHQGLGLGFFSMEGRLLSQGIRLLREIIGPMAERYFRISIFLSFM</sequence>
<dbReference type="OrthoDB" id="5847285at2759"/>
<reference evidence="3 4" key="2">
    <citation type="submission" date="2018-11" db="EMBL/GenBank/DDBJ databases">
        <authorList>
            <consortium name="Pathogen Informatics"/>
        </authorList>
    </citation>
    <scope>NUCLEOTIDE SEQUENCE [LARGE SCALE GENOMIC DNA]</scope>
</reference>
<accession>A0A0N5D8Y5</accession>
<evidence type="ECO:0000313" key="3">
    <source>
        <dbReference type="EMBL" id="VDN07210.1"/>
    </source>
</evidence>
<dbReference type="Gene3D" id="1.20.5.170">
    <property type="match status" value="1"/>
</dbReference>
<dbReference type="GO" id="GO:0003700">
    <property type="term" value="F:DNA-binding transcription factor activity"/>
    <property type="evidence" value="ECO:0007669"/>
    <property type="project" value="InterPro"/>
</dbReference>
<evidence type="ECO:0000256" key="1">
    <source>
        <dbReference type="SAM" id="Coils"/>
    </source>
</evidence>
<dbReference type="EMBL" id="UYYF01004827">
    <property type="protein sequence ID" value="VDN07210.1"/>
    <property type="molecule type" value="Genomic_DNA"/>
</dbReference>
<dbReference type="STRING" id="103827.A0A0N5D8Y5"/>
<protein>
    <submittedName>
        <fullName evidence="5">BZIP domain-containing protein</fullName>
    </submittedName>
</protein>
<reference evidence="5" key="1">
    <citation type="submission" date="2017-02" db="UniProtKB">
        <authorList>
            <consortium name="WormBaseParasite"/>
        </authorList>
    </citation>
    <scope>IDENTIFICATION</scope>
</reference>
<dbReference type="Pfam" id="PF07716">
    <property type="entry name" value="bZIP_2"/>
    <property type="match status" value="1"/>
</dbReference>
<evidence type="ECO:0000259" key="2">
    <source>
        <dbReference type="PROSITE" id="PS50217"/>
    </source>
</evidence>
<gene>
    <name evidence="3" type="ORF">TCLT_LOCUS9566</name>
</gene>
<dbReference type="AlphaFoldDB" id="A0A0N5D8Y5"/>